<evidence type="ECO:0000313" key="1">
    <source>
        <dbReference type="EMBL" id="AIY64350.1"/>
    </source>
</evidence>
<dbReference type="HOGENOM" id="CLU_713446_0_0_6"/>
<evidence type="ECO:0000313" key="2">
    <source>
        <dbReference type="Proteomes" id="UP000030341"/>
    </source>
</evidence>
<reference evidence="1 2" key="1">
    <citation type="submission" date="2014-11" db="EMBL/GenBank/DDBJ databases">
        <title>Complete Genome Sequence of Pseudoalteromonas sp. Strain OCN003 Isolated from Kaneohe Bay, Oahu, Hawaii.</title>
        <authorList>
            <person name="Beurmann S."/>
            <person name="Videau P."/>
            <person name="Ushijima B."/>
            <person name="Smith A.M."/>
            <person name="Aeby G.S."/>
            <person name="Callahan S.M."/>
            <person name="Belcaid M."/>
        </authorList>
    </citation>
    <scope>NUCLEOTIDE SEQUENCE [LARGE SCALE GENOMIC DNA]</scope>
    <source>
        <strain evidence="1 2">OCN003</strain>
    </source>
</reference>
<dbReference type="STRING" id="1348114.OM33_03675"/>
<dbReference type="RefSeq" id="WP_038638909.1">
    <property type="nucleotide sequence ID" value="NZ_CP009888.1"/>
</dbReference>
<keyword evidence="2" id="KW-1185">Reference proteome</keyword>
<accession>A0A0A7ECG2</accession>
<proteinExistence type="predicted"/>
<dbReference type="eggNOG" id="COG3886">
    <property type="taxonomic scope" value="Bacteria"/>
</dbReference>
<dbReference type="EMBL" id="CP009888">
    <property type="protein sequence ID" value="AIY64350.1"/>
    <property type="molecule type" value="Genomic_DNA"/>
</dbReference>
<dbReference type="AlphaFoldDB" id="A0A0A7ECG2"/>
<protein>
    <submittedName>
        <fullName evidence="1">Uncharacterized protein</fullName>
    </submittedName>
</protein>
<organism evidence="1 2">
    <name type="scientific">Pseudoalteromonas piratica</name>
    <dbReference type="NCBI Taxonomy" id="1348114"/>
    <lineage>
        <taxon>Bacteria</taxon>
        <taxon>Pseudomonadati</taxon>
        <taxon>Pseudomonadota</taxon>
        <taxon>Gammaproteobacteria</taxon>
        <taxon>Alteromonadales</taxon>
        <taxon>Pseudoalteromonadaceae</taxon>
        <taxon>Pseudoalteromonas</taxon>
    </lineage>
</organism>
<gene>
    <name evidence="1" type="ORF">OM33_03675</name>
</gene>
<dbReference type="Proteomes" id="UP000030341">
    <property type="component" value="Chromosome 1"/>
</dbReference>
<sequence length="388" mass="44009">MKKLLTSPSKMPLSEVEANIYQNILKLIPDVSLNLMAVKVSNHPEDFAGWCYELIDIVSKRVNFDLLEPNQLPILKKIQQQLEAGIGISQIKTLRIAPWPVVFDSIQQNKERIVLDEQIALLKHIESIRETSLVDMIEEDKLAFAGKHTAKHDPNIYQFDVEWFASTKTAKALHNVIATSCTDLNDALSHIPLEGEITFENYMDFVHGYITAFAAVDNEKATLAPATRLLAMRRPDFFTPVTAASLDILCQAFGLVRLNNQDFGRYWHDIVMAIHKQPWFIATTPEAEEEQALWQYKALVPCWFAYYSDDAKENSNYYKALHKPKRASSEKSSGRKRGKESAEALVDRALAAEDMPQHIKNMRDSIVKEVAAGRSVDETITLMRTIFG</sequence>
<dbReference type="OrthoDB" id="6190762at2"/>
<dbReference type="KEGG" id="pseo:OM33_03675"/>
<name>A0A0A7ECG2_9GAMM</name>